<reference evidence="2" key="2">
    <citation type="journal article" date="2024" name="Int. J. Antimicrob. Agents">
        <title>Identification of a novel Providencia species showing multi-drug-resistant in three patients with hospital-acquired infection.</title>
        <authorList>
            <person name="Yang W."/>
            <person name="Chen J."/>
            <person name="Yang F."/>
            <person name="Ji P."/>
            <person name="Shen S."/>
            <person name="Yin D."/>
            <person name="Hu F."/>
        </authorList>
    </citation>
    <scope>NUCLEOTIDE SEQUENCE</scope>
    <source>
        <strain evidence="2">CRE-138-0111</strain>
    </source>
</reference>
<name>A0ABT9AUN8_9GAMM</name>
<evidence type="ECO:0000256" key="1">
    <source>
        <dbReference type="SAM" id="SignalP"/>
    </source>
</evidence>
<dbReference type="Proteomes" id="UP001176478">
    <property type="component" value="Unassembled WGS sequence"/>
</dbReference>
<gene>
    <name evidence="2" type="ORF">Q5E86_18930</name>
</gene>
<proteinExistence type="predicted"/>
<reference evidence="2" key="1">
    <citation type="submission" date="2023-07" db="EMBL/GenBank/DDBJ databases">
        <authorList>
            <person name="Yang W."/>
            <person name="Chen J."/>
            <person name="Ji P."/>
            <person name="Hu F."/>
        </authorList>
    </citation>
    <scope>NUCLEOTIDE SEQUENCE</scope>
    <source>
        <strain evidence="2">CRE-138-0111</strain>
    </source>
</reference>
<protein>
    <submittedName>
        <fullName evidence="2">Uncharacterized protein</fullName>
    </submittedName>
</protein>
<feature type="chain" id="PRO_5046509605" evidence="1">
    <location>
        <begin position="21"/>
        <end position="179"/>
    </location>
</feature>
<sequence>MMKKILLVCVLMSGSLSAFAIPNYWSATFAQGYMEYGISNDKHLSVILACNIAADEEYDNGVYLYQDGHPINTNNIAFIIDDEVYYIPEETKTRSEGNAWTLFTQAITQANSFTVYANDKPIGLFTPNPKNRAKIFADFDCNAVFYRDIAHWSPLLFCLSAHQNWAIFHWYQSSHSLSL</sequence>
<keyword evidence="3" id="KW-1185">Reference proteome</keyword>
<comment type="caution">
    <text evidence="2">The sequence shown here is derived from an EMBL/GenBank/DDBJ whole genome shotgun (WGS) entry which is preliminary data.</text>
</comment>
<accession>A0ABT9AUN8</accession>
<dbReference type="EMBL" id="JAUQTG010000013">
    <property type="protein sequence ID" value="MDO7858375.1"/>
    <property type="molecule type" value="Genomic_DNA"/>
</dbReference>
<keyword evidence="1" id="KW-0732">Signal</keyword>
<evidence type="ECO:0000313" key="3">
    <source>
        <dbReference type="Proteomes" id="UP001176478"/>
    </source>
</evidence>
<evidence type="ECO:0000313" key="2">
    <source>
        <dbReference type="EMBL" id="MDO7858375.1"/>
    </source>
</evidence>
<organism evidence="2 3">
    <name type="scientific">Providencia huashanensis</name>
    <dbReference type="NCBI Taxonomy" id="3037798"/>
    <lineage>
        <taxon>Bacteria</taxon>
        <taxon>Pseudomonadati</taxon>
        <taxon>Pseudomonadota</taxon>
        <taxon>Gammaproteobacteria</taxon>
        <taxon>Enterobacterales</taxon>
        <taxon>Morganellaceae</taxon>
        <taxon>Providencia</taxon>
    </lineage>
</organism>
<feature type="signal peptide" evidence="1">
    <location>
        <begin position="1"/>
        <end position="20"/>
    </location>
</feature>